<evidence type="ECO:0000256" key="2">
    <source>
        <dbReference type="SAM" id="Phobius"/>
    </source>
</evidence>
<sequence>MSNGARHALGVVIGLIVTPVAAGLLTYGTQRLGRATRGAAVLGSSAGGGDKWIGAVLLIGIAVALGLTVGSRLSPMASLVPGATFTAVGALWVLAPHWTVVHTAKDPFPDRLVIGYITLGPNGVFLVIGVLLVAASLVPSRWQARAATRAAGAAPRFGSPPPAPLGPPPGGPVGAARPGGAPPLPGQAPPPGQNVPWPPPGQYGPAPGSPAPPGAPASPGASASPFAPLPAAGSHSPQAGPPASPPSGPPAGSDRRPQASGADEGVGEWTQMYGGDDLRGGGGRS</sequence>
<feature type="compositionally biased region" description="Low complexity" evidence="1">
    <location>
        <begin position="217"/>
        <end position="238"/>
    </location>
</feature>
<keyword evidence="2" id="KW-1133">Transmembrane helix</keyword>
<feature type="compositionally biased region" description="Pro residues" evidence="1">
    <location>
        <begin position="158"/>
        <end position="171"/>
    </location>
</feature>
<feature type="compositionally biased region" description="Pro residues" evidence="1">
    <location>
        <begin position="239"/>
        <end position="249"/>
    </location>
</feature>
<reference evidence="3" key="1">
    <citation type="submission" date="2020-07" db="EMBL/GenBank/DDBJ databases">
        <authorList>
            <person name="Tarantini F.S."/>
            <person name="Hong K.W."/>
            <person name="Chan K.G."/>
        </authorList>
    </citation>
    <scope>NUCLEOTIDE SEQUENCE</scope>
    <source>
        <strain evidence="3">32-07</strain>
    </source>
</reference>
<gene>
    <name evidence="3" type="ORF">AGRA3207_003000</name>
</gene>
<evidence type="ECO:0000256" key="1">
    <source>
        <dbReference type="SAM" id="MobiDB-lite"/>
    </source>
</evidence>
<protein>
    <submittedName>
        <fullName evidence="3">Uncharacterized protein</fullName>
    </submittedName>
</protein>
<evidence type="ECO:0000313" key="3">
    <source>
        <dbReference type="EMBL" id="QXJ22062.1"/>
    </source>
</evidence>
<feature type="region of interest" description="Disordered" evidence="1">
    <location>
        <begin position="153"/>
        <end position="285"/>
    </location>
</feature>
<keyword evidence="2" id="KW-0472">Membrane</keyword>
<feature type="compositionally biased region" description="Pro residues" evidence="1">
    <location>
        <begin position="180"/>
        <end position="216"/>
    </location>
</feature>
<organism evidence="3 4">
    <name type="scientific">Actinomadura graeca</name>
    <dbReference type="NCBI Taxonomy" id="2750812"/>
    <lineage>
        <taxon>Bacteria</taxon>
        <taxon>Bacillati</taxon>
        <taxon>Actinomycetota</taxon>
        <taxon>Actinomycetes</taxon>
        <taxon>Streptosporangiales</taxon>
        <taxon>Thermomonosporaceae</taxon>
        <taxon>Actinomadura</taxon>
    </lineage>
</organism>
<feature type="transmembrane region" description="Helical" evidence="2">
    <location>
        <begin position="52"/>
        <end position="69"/>
    </location>
</feature>
<dbReference type="EMBL" id="CP059572">
    <property type="protein sequence ID" value="QXJ22062.1"/>
    <property type="molecule type" value="Genomic_DNA"/>
</dbReference>
<dbReference type="Proteomes" id="UP001049518">
    <property type="component" value="Chromosome"/>
</dbReference>
<feature type="transmembrane region" description="Helical" evidence="2">
    <location>
        <begin position="114"/>
        <end position="138"/>
    </location>
</feature>
<dbReference type="RefSeq" id="WP_231336550.1">
    <property type="nucleotide sequence ID" value="NZ_CP059572.1"/>
</dbReference>
<name>A0ABX8QX83_9ACTN</name>
<accession>A0ABX8QX83</accession>
<keyword evidence="4" id="KW-1185">Reference proteome</keyword>
<feature type="transmembrane region" description="Helical" evidence="2">
    <location>
        <begin position="76"/>
        <end position="94"/>
    </location>
</feature>
<keyword evidence="2" id="KW-0812">Transmembrane</keyword>
<feature type="transmembrane region" description="Helical" evidence="2">
    <location>
        <begin position="7"/>
        <end position="27"/>
    </location>
</feature>
<evidence type="ECO:0000313" key="4">
    <source>
        <dbReference type="Proteomes" id="UP001049518"/>
    </source>
</evidence>
<proteinExistence type="predicted"/>